<proteinExistence type="predicted"/>
<reference evidence="1" key="1">
    <citation type="journal article" date="2014" name="Front. Microbiol.">
        <title>High frequency of phylogenetically diverse reductive dehalogenase-homologous genes in deep subseafloor sedimentary metagenomes.</title>
        <authorList>
            <person name="Kawai M."/>
            <person name="Futagami T."/>
            <person name="Toyoda A."/>
            <person name="Takaki Y."/>
            <person name="Nishi S."/>
            <person name="Hori S."/>
            <person name="Arai W."/>
            <person name="Tsubouchi T."/>
            <person name="Morono Y."/>
            <person name="Uchiyama I."/>
            <person name="Ito T."/>
            <person name="Fujiyama A."/>
            <person name="Inagaki F."/>
            <person name="Takami H."/>
        </authorList>
    </citation>
    <scope>NUCLEOTIDE SEQUENCE</scope>
    <source>
        <strain evidence="1">Expedition CK06-06</strain>
    </source>
</reference>
<protein>
    <submittedName>
        <fullName evidence="1">Uncharacterized protein</fullName>
    </submittedName>
</protein>
<name>X1UEQ3_9ZZZZ</name>
<feature type="non-terminal residue" evidence="1">
    <location>
        <position position="1"/>
    </location>
</feature>
<sequence>CEYTGIFSVNEGMDGTAQVEIVGETETGKKVSGSGTFEIITTRPELSVSVTPEIANGEVDITVTSSRKLAGLPTVMVKPYGQAPQPVEMSAVSESDHIYKGKFIVVPGSTANGEALVTIRASDEAGNLGETSTTFIVDTIPPGMTVSVSPRWVSSGEATISIIADEPLFQSPNVTVTQEGSSPVPVNVVKEGESAYSGVYTIDENFPGIAVINVLAKDLAGNIATAIESFAVDTEPPVLTVSAIPYSSSLGEIKIIVSSLKELRNPPEVSVTLPGETQPRIINMARLPFFFN</sequence>
<dbReference type="AlphaFoldDB" id="X1UEQ3"/>
<organism evidence="1">
    <name type="scientific">marine sediment metagenome</name>
    <dbReference type="NCBI Taxonomy" id="412755"/>
    <lineage>
        <taxon>unclassified sequences</taxon>
        <taxon>metagenomes</taxon>
        <taxon>ecological metagenomes</taxon>
    </lineage>
</organism>
<accession>X1UEQ3</accession>
<feature type="non-terminal residue" evidence="1">
    <location>
        <position position="292"/>
    </location>
</feature>
<evidence type="ECO:0000313" key="1">
    <source>
        <dbReference type="EMBL" id="GAI90834.1"/>
    </source>
</evidence>
<comment type="caution">
    <text evidence="1">The sequence shown here is derived from an EMBL/GenBank/DDBJ whole genome shotgun (WGS) entry which is preliminary data.</text>
</comment>
<dbReference type="EMBL" id="BARW01015105">
    <property type="protein sequence ID" value="GAI90834.1"/>
    <property type="molecule type" value="Genomic_DNA"/>
</dbReference>
<gene>
    <name evidence="1" type="ORF">S12H4_26590</name>
</gene>